<name>A0A5B9QJF1_9BACT</name>
<organism evidence="1 2">
    <name type="scientific">Bythopirellula goksoeyrii</name>
    <dbReference type="NCBI Taxonomy" id="1400387"/>
    <lineage>
        <taxon>Bacteria</taxon>
        <taxon>Pseudomonadati</taxon>
        <taxon>Planctomycetota</taxon>
        <taxon>Planctomycetia</taxon>
        <taxon>Pirellulales</taxon>
        <taxon>Lacipirellulaceae</taxon>
        <taxon>Bythopirellula</taxon>
    </lineage>
</organism>
<accession>A0A5B9QJF1</accession>
<evidence type="ECO:0000313" key="1">
    <source>
        <dbReference type="EMBL" id="QEG37710.1"/>
    </source>
</evidence>
<dbReference type="AlphaFoldDB" id="A0A5B9QJF1"/>
<evidence type="ECO:0000313" key="2">
    <source>
        <dbReference type="Proteomes" id="UP000323917"/>
    </source>
</evidence>
<reference evidence="1 2" key="1">
    <citation type="submission" date="2019-08" db="EMBL/GenBank/DDBJ databases">
        <title>Deep-cultivation of Planctomycetes and their phenomic and genomic characterization uncovers novel biology.</title>
        <authorList>
            <person name="Wiegand S."/>
            <person name="Jogler M."/>
            <person name="Boedeker C."/>
            <person name="Pinto D."/>
            <person name="Vollmers J."/>
            <person name="Rivas-Marin E."/>
            <person name="Kohn T."/>
            <person name="Peeters S.H."/>
            <person name="Heuer A."/>
            <person name="Rast P."/>
            <person name="Oberbeckmann S."/>
            <person name="Bunk B."/>
            <person name="Jeske O."/>
            <person name="Meyerdierks A."/>
            <person name="Storesund J.E."/>
            <person name="Kallscheuer N."/>
            <person name="Luecker S."/>
            <person name="Lage O.M."/>
            <person name="Pohl T."/>
            <person name="Merkel B.J."/>
            <person name="Hornburger P."/>
            <person name="Mueller R.-W."/>
            <person name="Bruemmer F."/>
            <person name="Labrenz M."/>
            <person name="Spormann A.M."/>
            <person name="Op den Camp H."/>
            <person name="Overmann J."/>
            <person name="Amann R."/>
            <person name="Jetten M.S.M."/>
            <person name="Mascher T."/>
            <person name="Medema M.H."/>
            <person name="Devos D.P."/>
            <person name="Kaster A.-K."/>
            <person name="Ovreas L."/>
            <person name="Rohde M."/>
            <person name="Galperin M.Y."/>
            <person name="Jogler C."/>
        </authorList>
    </citation>
    <scope>NUCLEOTIDE SEQUENCE [LARGE SCALE GENOMIC DNA]</scope>
    <source>
        <strain evidence="1 2">Pr1d</strain>
    </source>
</reference>
<dbReference type="Proteomes" id="UP000323917">
    <property type="component" value="Chromosome"/>
</dbReference>
<dbReference type="KEGG" id="bgok:Pr1d_50560"/>
<keyword evidence="2" id="KW-1185">Reference proteome</keyword>
<protein>
    <submittedName>
        <fullName evidence="1">Uncharacterized protein</fullName>
    </submittedName>
</protein>
<dbReference type="EMBL" id="CP042913">
    <property type="protein sequence ID" value="QEG37710.1"/>
    <property type="molecule type" value="Genomic_DNA"/>
</dbReference>
<proteinExistence type="predicted"/>
<sequence length="80" mass="8770">MQYRIVATMRVSICSIRIYVDCCSPDYMLTTMPSGIAEGHVNRPIAKHLAGLAKTLRDANKSDSAVVFVIEVNNDLSKGL</sequence>
<gene>
    <name evidence="1" type="ORF">Pr1d_50560</name>
</gene>